<dbReference type="GO" id="GO:0003677">
    <property type="term" value="F:DNA binding"/>
    <property type="evidence" value="ECO:0007669"/>
    <property type="project" value="InterPro"/>
</dbReference>
<dbReference type="InterPro" id="IPR001387">
    <property type="entry name" value="Cro/C1-type_HTH"/>
</dbReference>
<dbReference type="AlphaFoldDB" id="A0A162KP45"/>
<dbReference type="CDD" id="cd00093">
    <property type="entry name" value="HTH_XRE"/>
    <property type="match status" value="1"/>
</dbReference>
<proteinExistence type="predicted"/>
<dbReference type="Pfam" id="PF01381">
    <property type="entry name" value="HTH_3"/>
    <property type="match status" value="1"/>
</dbReference>
<sequence>MYEIPDIAQELKAARRGKGLTQRALSSLTGLPQSHISKIETGTVDLQLSSLIELARVLDLEPVLVPRKALPAVLAVIASLTSGQAEPRPVYQLDEDEDDV</sequence>
<dbReference type="Proteomes" id="UP000075787">
    <property type="component" value="Unassembled WGS sequence"/>
</dbReference>
<dbReference type="GeneID" id="97240974"/>
<evidence type="ECO:0000313" key="3">
    <source>
        <dbReference type="Proteomes" id="UP000075787"/>
    </source>
</evidence>
<dbReference type="Gene3D" id="1.10.260.40">
    <property type="entry name" value="lambda repressor-like DNA-binding domains"/>
    <property type="match status" value="1"/>
</dbReference>
<accession>A0A162KP45</accession>
<evidence type="ECO:0000313" key="2">
    <source>
        <dbReference type="EMBL" id="KYO51761.1"/>
    </source>
</evidence>
<dbReference type="InterPro" id="IPR010982">
    <property type="entry name" value="Lambda_DNA-bd_dom_sf"/>
</dbReference>
<dbReference type="SMART" id="SM00530">
    <property type="entry name" value="HTH_XRE"/>
    <property type="match status" value="1"/>
</dbReference>
<evidence type="ECO:0000259" key="1">
    <source>
        <dbReference type="PROSITE" id="PS50943"/>
    </source>
</evidence>
<dbReference type="RefSeq" id="WP_062765680.1">
    <property type="nucleotide sequence ID" value="NZ_CP121045.1"/>
</dbReference>
<dbReference type="SUPFAM" id="SSF47413">
    <property type="entry name" value="lambda repressor-like DNA-binding domains"/>
    <property type="match status" value="1"/>
</dbReference>
<reference evidence="2 3" key="1">
    <citation type="submission" date="2015-12" db="EMBL/GenBank/DDBJ databases">
        <title>Genome sequence of Tistrella mobilis MCCC 1A02139.</title>
        <authorList>
            <person name="Lu L."/>
            <person name="Lai Q."/>
            <person name="Shao Z."/>
            <person name="Qian P."/>
        </authorList>
    </citation>
    <scope>NUCLEOTIDE SEQUENCE [LARGE SCALE GENOMIC DNA]</scope>
    <source>
        <strain evidence="2 3">MCCC 1A02139</strain>
    </source>
</reference>
<feature type="domain" description="HTH cro/C1-type" evidence="1">
    <location>
        <begin position="11"/>
        <end position="65"/>
    </location>
</feature>
<dbReference type="EMBL" id="LPZR01000166">
    <property type="protein sequence ID" value="KYO51761.1"/>
    <property type="molecule type" value="Genomic_DNA"/>
</dbReference>
<name>A0A162KP45_9PROT</name>
<protein>
    <submittedName>
        <fullName evidence="2">XRE family transcriptional regulator</fullName>
    </submittedName>
</protein>
<dbReference type="OrthoDB" id="6386497at2"/>
<gene>
    <name evidence="2" type="ORF">AUP44_08050</name>
</gene>
<dbReference type="PROSITE" id="PS50943">
    <property type="entry name" value="HTH_CROC1"/>
    <property type="match status" value="1"/>
</dbReference>
<organism evidence="2 3">
    <name type="scientific">Tistrella mobilis</name>
    <dbReference type="NCBI Taxonomy" id="171437"/>
    <lineage>
        <taxon>Bacteria</taxon>
        <taxon>Pseudomonadati</taxon>
        <taxon>Pseudomonadota</taxon>
        <taxon>Alphaproteobacteria</taxon>
        <taxon>Geminicoccales</taxon>
        <taxon>Geminicoccaceae</taxon>
        <taxon>Tistrella</taxon>
    </lineage>
</organism>
<comment type="caution">
    <text evidence="2">The sequence shown here is derived from an EMBL/GenBank/DDBJ whole genome shotgun (WGS) entry which is preliminary data.</text>
</comment>